<dbReference type="PhylomeDB" id="A0A0D2WXE7"/>
<dbReference type="InParanoid" id="A0A0D2WXE7"/>
<organism evidence="1 2">
    <name type="scientific">Capsaspora owczarzaki (strain ATCC 30864)</name>
    <dbReference type="NCBI Taxonomy" id="595528"/>
    <lineage>
        <taxon>Eukaryota</taxon>
        <taxon>Filasterea</taxon>
        <taxon>Capsaspora</taxon>
    </lineage>
</organism>
<dbReference type="AlphaFoldDB" id="A0A0D2WXE7"/>
<dbReference type="EMBL" id="KE346375">
    <property type="protein sequence ID" value="KJE97850.1"/>
    <property type="molecule type" value="Genomic_DNA"/>
</dbReference>
<keyword evidence="2" id="KW-1185">Reference proteome</keyword>
<evidence type="ECO:0000313" key="2">
    <source>
        <dbReference type="Proteomes" id="UP000008743"/>
    </source>
</evidence>
<protein>
    <submittedName>
        <fullName evidence="1">Uncharacterized protein</fullName>
    </submittedName>
</protein>
<sequence>MSRNSRSEPRSEAAVSAAFTDIHQVSPGDMVRALALLSKLPHASEKVQAYVTRSMFVYRKKIRQPWEDLSKVKANKGAFKLYTGFYLATSWEAVKKSFDVLCGVDPEPEQTYRYRALCAAENCAPQPVSEPPVEVDDELKILLVTYIETIITSIILELNDAEGWKEEASRLARFPQAQLTFDFIGNAIELMQSLHTLTNGRQRYRDIINSTLAFQDTIYELPSTKTDF</sequence>
<evidence type="ECO:0000313" key="1">
    <source>
        <dbReference type="EMBL" id="KJE97850.1"/>
    </source>
</evidence>
<dbReference type="Proteomes" id="UP000008743">
    <property type="component" value="Unassembled WGS sequence"/>
</dbReference>
<name>A0A0D2WXE7_CAPO3</name>
<accession>A0A0D2WXE7</accession>
<gene>
    <name evidence="1" type="ORF">CAOG_007932</name>
</gene>
<proteinExistence type="predicted"/>
<reference evidence="2" key="1">
    <citation type="submission" date="2011-02" db="EMBL/GenBank/DDBJ databases">
        <title>The Genome Sequence of Capsaspora owczarzaki ATCC 30864.</title>
        <authorList>
            <person name="Russ C."/>
            <person name="Cuomo C."/>
            <person name="Burger G."/>
            <person name="Gray M.W."/>
            <person name="Holland P.W.H."/>
            <person name="King N."/>
            <person name="Lang F.B.F."/>
            <person name="Roger A.J."/>
            <person name="Ruiz-Trillo I."/>
            <person name="Young S.K."/>
            <person name="Zeng Q."/>
            <person name="Gargeya S."/>
            <person name="Alvarado L."/>
            <person name="Berlin A."/>
            <person name="Chapman S.B."/>
            <person name="Chen Z."/>
            <person name="Freedman E."/>
            <person name="Gellesch M."/>
            <person name="Goldberg J."/>
            <person name="Griggs A."/>
            <person name="Gujja S."/>
            <person name="Heilman E."/>
            <person name="Heiman D."/>
            <person name="Howarth C."/>
            <person name="Mehta T."/>
            <person name="Neiman D."/>
            <person name="Pearson M."/>
            <person name="Roberts A."/>
            <person name="Saif S."/>
            <person name="Shea T."/>
            <person name="Shenoy N."/>
            <person name="Sisk P."/>
            <person name="Stolte C."/>
            <person name="Sykes S."/>
            <person name="White J."/>
            <person name="Yandava C."/>
            <person name="Haas B."/>
            <person name="Nusbaum C."/>
            <person name="Birren B."/>
        </authorList>
    </citation>
    <scope>NUCLEOTIDE SEQUENCE</scope>
    <source>
        <strain evidence="2">ATCC 30864</strain>
    </source>
</reference>